<gene>
    <name evidence="2" type="ORF">HaLaN_06969</name>
</gene>
<protein>
    <submittedName>
        <fullName evidence="2">Uncharacterized protein</fullName>
    </submittedName>
</protein>
<name>A0A699YUU6_HAELA</name>
<keyword evidence="3" id="KW-1185">Reference proteome</keyword>
<proteinExistence type="predicted"/>
<keyword evidence="1" id="KW-1133">Transmembrane helix</keyword>
<organism evidence="2 3">
    <name type="scientific">Haematococcus lacustris</name>
    <name type="common">Green alga</name>
    <name type="synonym">Haematococcus pluvialis</name>
    <dbReference type="NCBI Taxonomy" id="44745"/>
    <lineage>
        <taxon>Eukaryota</taxon>
        <taxon>Viridiplantae</taxon>
        <taxon>Chlorophyta</taxon>
        <taxon>core chlorophytes</taxon>
        <taxon>Chlorophyceae</taxon>
        <taxon>CS clade</taxon>
        <taxon>Chlamydomonadales</taxon>
        <taxon>Haematococcaceae</taxon>
        <taxon>Haematococcus</taxon>
    </lineage>
</organism>
<evidence type="ECO:0000313" key="3">
    <source>
        <dbReference type="Proteomes" id="UP000485058"/>
    </source>
</evidence>
<evidence type="ECO:0000313" key="2">
    <source>
        <dbReference type="EMBL" id="GFH11468.1"/>
    </source>
</evidence>
<reference evidence="2 3" key="1">
    <citation type="submission" date="2020-02" db="EMBL/GenBank/DDBJ databases">
        <title>Draft genome sequence of Haematococcus lacustris strain NIES-144.</title>
        <authorList>
            <person name="Morimoto D."/>
            <person name="Nakagawa S."/>
            <person name="Yoshida T."/>
            <person name="Sawayama S."/>
        </authorList>
    </citation>
    <scope>NUCLEOTIDE SEQUENCE [LARGE SCALE GENOMIC DNA]</scope>
    <source>
        <strain evidence="2 3">NIES-144</strain>
    </source>
</reference>
<keyword evidence="1" id="KW-0812">Transmembrane</keyword>
<feature type="transmembrane region" description="Helical" evidence="1">
    <location>
        <begin position="12"/>
        <end position="34"/>
    </location>
</feature>
<sequence length="53" mass="5905">DALSWWVWPLHFAMVILGALFLVNLALAVLYLFFSKDKEFPAQGGGQESPPRG</sequence>
<comment type="caution">
    <text evidence="2">The sequence shown here is derived from an EMBL/GenBank/DDBJ whole genome shotgun (WGS) entry which is preliminary data.</text>
</comment>
<keyword evidence="1" id="KW-0472">Membrane</keyword>
<dbReference type="Proteomes" id="UP000485058">
    <property type="component" value="Unassembled WGS sequence"/>
</dbReference>
<evidence type="ECO:0000256" key="1">
    <source>
        <dbReference type="SAM" id="Phobius"/>
    </source>
</evidence>
<dbReference type="AlphaFoldDB" id="A0A699YUU6"/>
<feature type="non-terminal residue" evidence="2">
    <location>
        <position position="1"/>
    </location>
</feature>
<accession>A0A699YUU6</accession>
<dbReference type="EMBL" id="BLLF01000407">
    <property type="protein sequence ID" value="GFH11468.1"/>
    <property type="molecule type" value="Genomic_DNA"/>
</dbReference>